<evidence type="ECO:0000259" key="1">
    <source>
        <dbReference type="Pfam" id="PF06259"/>
    </source>
</evidence>
<comment type="caution">
    <text evidence="2">The sequence shown here is derived from an EMBL/GenBank/DDBJ whole genome shotgun (WGS) entry which is preliminary data.</text>
</comment>
<dbReference type="Gene3D" id="3.40.50.1820">
    <property type="entry name" value="alpha/beta hydrolase"/>
    <property type="match status" value="1"/>
</dbReference>
<feature type="domain" description="DUF1023" evidence="1">
    <location>
        <begin position="343"/>
        <end position="520"/>
    </location>
</feature>
<dbReference type="Proteomes" id="UP000634780">
    <property type="component" value="Unassembled WGS sequence"/>
</dbReference>
<dbReference type="InterPro" id="IPR029058">
    <property type="entry name" value="AB_hydrolase_fold"/>
</dbReference>
<dbReference type="SUPFAM" id="SSF53474">
    <property type="entry name" value="alpha/beta-Hydrolases"/>
    <property type="match status" value="1"/>
</dbReference>
<evidence type="ECO:0000313" key="3">
    <source>
        <dbReference type="Proteomes" id="UP000634780"/>
    </source>
</evidence>
<dbReference type="EMBL" id="JAEKOZ010000049">
    <property type="protein sequence ID" value="MBJ3813076.1"/>
    <property type="molecule type" value="Genomic_DNA"/>
</dbReference>
<dbReference type="InterPro" id="IPR010427">
    <property type="entry name" value="DUF1023"/>
</dbReference>
<name>A0ABS0XJE4_9ACTN</name>
<dbReference type="Pfam" id="PF06259">
    <property type="entry name" value="Abhydrolase_8"/>
    <property type="match status" value="1"/>
</dbReference>
<evidence type="ECO:0000313" key="2">
    <source>
        <dbReference type="EMBL" id="MBJ3813076.1"/>
    </source>
</evidence>
<sequence>MAATSSLTWQLLRDLKLTALTDAADGWAAVSRHADSARESVEAEMGGTISKTQEGDSAKSAVKRLKRLSENYHYIHTETGPIRGTLDGLAAELASPRRRLHNALDEAASCGYTVNSNGSIEYPADGESPMTGDKIPGGTVLGNNGLIGSGNPGLHRDGTGKYDSGMGPGSPLLKSPNPHRAKAQGIADSIAHALREAREIDERYSQALNKLKAGPGLEVSSGTWTDAAKDAEAVREAAYNHLGRDIPRDKSPAERKEWWDALTGEQRDEYLAVYPDVIGNLDGIPAEVRDEANRENLQLLMGKLEGQDDEKSRTILTGLRGIDTKLAADSHPPMYLLGIGDEGNGRAIVSYGNPDTARNVGAYVPGLGTKLDEKFAGGTLQRAQDTALGAMEADKSSTTASIVWLGYDAPQLPVSQLLDNTDVMVRDQAEAGAPAYNEFMAGISATNENSNPHVTAIGHSYGSLTVGQAAQQHGGVPGADDIILVGSPGTGADSARELNVDKGHVFVGAADNDIVTKLPSHDEAKGIATGAAGGGSAGFVLGTGMGGPVGGVIGGTTGAVVGGIAGYMAQDAQTDPSQIWFGTDPAHKDFGATRFKVDDGPTLVEGGVEAHSNYFNPSKDQMSADNIAKIVVGKSDEIDLERPR</sequence>
<reference evidence="2 3" key="1">
    <citation type="submission" date="2020-12" db="EMBL/GenBank/DDBJ databases">
        <title>Streptomyces typhae sp. nov., a novel endophytic actinomycete isolated from the root of cattail pollen (Typha angustifolia L.).</title>
        <authorList>
            <person name="Peng C."/>
            <person name="Liu C."/>
        </authorList>
    </citation>
    <scope>NUCLEOTIDE SEQUENCE [LARGE SCALE GENOMIC DNA]</scope>
    <source>
        <strain evidence="2 3">JCM 4753</strain>
    </source>
</reference>
<gene>
    <name evidence="2" type="ORF">JGB26_39475</name>
</gene>
<keyword evidence="3" id="KW-1185">Reference proteome</keyword>
<proteinExistence type="predicted"/>
<dbReference type="RefSeq" id="WP_190120464.1">
    <property type="nucleotide sequence ID" value="NZ_BMVR01000025.1"/>
</dbReference>
<accession>A0ABS0XJE4</accession>
<organism evidence="2 3">
    <name type="scientific">Streptomyces flavofungini</name>
    <dbReference type="NCBI Taxonomy" id="68200"/>
    <lineage>
        <taxon>Bacteria</taxon>
        <taxon>Bacillati</taxon>
        <taxon>Actinomycetota</taxon>
        <taxon>Actinomycetes</taxon>
        <taxon>Kitasatosporales</taxon>
        <taxon>Streptomycetaceae</taxon>
        <taxon>Streptomyces</taxon>
    </lineage>
</organism>
<protein>
    <recommendedName>
        <fullName evidence="1">DUF1023 domain-containing protein</fullName>
    </recommendedName>
</protein>